<dbReference type="GO" id="GO:0043531">
    <property type="term" value="F:ADP binding"/>
    <property type="evidence" value="ECO:0007669"/>
    <property type="project" value="TreeGrafter"/>
</dbReference>
<keyword evidence="8" id="KW-0139">CF(1)</keyword>
<evidence type="ECO:0000256" key="1">
    <source>
        <dbReference type="ARBA" id="ARBA00008936"/>
    </source>
</evidence>
<keyword evidence="6" id="KW-0406">Ion transport</keyword>
<organism evidence="12">
    <name type="scientific">Sesamum calycinum</name>
    <dbReference type="NCBI Taxonomy" id="2727403"/>
    <lineage>
        <taxon>Eukaryota</taxon>
        <taxon>Viridiplantae</taxon>
        <taxon>Streptophyta</taxon>
        <taxon>Embryophyta</taxon>
        <taxon>Tracheophyta</taxon>
        <taxon>Spermatophyta</taxon>
        <taxon>Magnoliopsida</taxon>
        <taxon>eudicotyledons</taxon>
        <taxon>Gunneridae</taxon>
        <taxon>Pentapetalae</taxon>
        <taxon>asterids</taxon>
        <taxon>lamiids</taxon>
        <taxon>Lamiales</taxon>
        <taxon>Pedaliaceae</taxon>
        <taxon>Sesamum</taxon>
    </lineage>
</organism>
<dbReference type="InterPro" id="IPR023366">
    <property type="entry name" value="ATP_synth_asu-like_sf"/>
</dbReference>
<evidence type="ECO:0000256" key="4">
    <source>
        <dbReference type="ARBA" id="ARBA00022781"/>
    </source>
</evidence>
<comment type="similarity">
    <text evidence="1">Belongs to the ATPase alpha/beta chains family.</text>
</comment>
<feature type="domain" description="ATPase F1/V1/A1 complex alpha/beta subunit N-terminal" evidence="11">
    <location>
        <begin position="300"/>
        <end position="365"/>
    </location>
</feature>
<gene>
    <name evidence="12" type="ORF">Scaly_3128600</name>
</gene>
<dbReference type="GO" id="GO:0045259">
    <property type="term" value="C:proton-transporting ATP synthase complex"/>
    <property type="evidence" value="ECO:0007669"/>
    <property type="project" value="UniProtKB-KW"/>
</dbReference>
<keyword evidence="2" id="KW-0813">Transport</keyword>
<evidence type="ECO:0000313" key="12">
    <source>
        <dbReference type="EMBL" id="KAL0294097.1"/>
    </source>
</evidence>
<protein>
    <submittedName>
        <fullName evidence="12">ATP synthase subunit alpha, mitochondrial</fullName>
    </submittedName>
</protein>
<dbReference type="PANTHER" id="PTHR48082:SF2">
    <property type="entry name" value="ATP SYNTHASE SUBUNIT ALPHA, MITOCHONDRIAL"/>
    <property type="match status" value="1"/>
</dbReference>
<feature type="region of interest" description="Disordered" evidence="10">
    <location>
        <begin position="1"/>
        <end position="38"/>
    </location>
</feature>
<comment type="caution">
    <text evidence="12">The sequence shown here is derived from an EMBL/GenBank/DDBJ whole genome shotgun (WGS) entry which is preliminary data.</text>
</comment>
<evidence type="ECO:0000256" key="7">
    <source>
        <dbReference type="ARBA" id="ARBA00023136"/>
    </source>
</evidence>
<evidence type="ECO:0000256" key="10">
    <source>
        <dbReference type="SAM" id="MobiDB-lite"/>
    </source>
</evidence>
<feature type="compositionally biased region" description="Polar residues" evidence="10">
    <location>
        <begin position="12"/>
        <end position="22"/>
    </location>
</feature>
<accession>A0AAW2JIP2</accession>
<evidence type="ECO:0000259" key="11">
    <source>
        <dbReference type="Pfam" id="PF02874"/>
    </source>
</evidence>
<keyword evidence="4" id="KW-0375">Hydrogen ion transport</keyword>
<dbReference type="GO" id="GO:0046933">
    <property type="term" value="F:proton-transporting ATP synthase activity, rotational mechanism"/>
    <property type="evidence" value="ECO:0007669"/>
    <property type="project" value="InterPro"/>
</dbReference>
<evidence type="ECO:0000256" key="6">
    <source>
        <dbReference type="ARBA" id="ARBA00023065"/>
    </source>
</evidence>
<dbReference type="InterPro" id="IPR004100">
    <property type="entry name" value="ATPase_F1/V1/A1_a/bsu_N"/>
</dbReference>
<dbReference type="AlphaFoldDB" id="A0AAW2JIP2"/>
<sequence length="387" mass="43807">MPVLNSVKPSLRRTNYWSSRKGNGNKEKSSSTETSGRRATLAYQCTSRSLIHDRSKDHSRKSFIPGCWNKSSGTTFREHRVAYGMPDRNGSEWNQTLDSVRIPKSENRNSFSFYGESLSNIQWHPYSTIKRIKWNRVWLLTGAGTRPMKWGATTSREREWKIDLECQEPAEDDMQVRRSIMLVQTVRLDLPRLRDRLTIRVRNEVAWLRPRFRLLLRDGGSPKGLAIKEEKKPFETAKDLLRLTSLYSCGLVWSIGRPLSCLNMALSFFYASGRLTALSDQITREERRLTLSLLDKYDDEIGRVVSVGDGIARVYGLNEIQAGEMVEFSSGVKGIALNLENENVGIVVFGSDTAIKEGDLVKRTGSIVDSCGKGYARACGRCLGSTY</sequence>
<evidence type="ECO:0000256" key="5">
    <source>
        <dbReference type="ARBA" id="ARBA00022840"/>
    </source>
</evidence>
<dbReference type="PANTHER" id="PTHR48082">
    <property type="entry name" value="ATP SYNTHASE SUBUNIT ALPHA, MITOCHONDRIAL"/>
    <property type="match status" value="1"/>
</dbReference>
<dbReference type="GO" id="GO:0005524">
    <property type="term" value="F:ATP binding"/>
    <property type="evidence" value="ECO:0007669"/>
    <property type="project" value="UniProtKB-KW"/>
</dbReference>
<proteinExistence type="inferred from homology"/>
<evidence type="ECO:0000256" key="2">
    <source>
        <dbReference type="ARBA" id="ARBA00022448"/>
    </source>
</evidence>
<keyword evidence="5" id="KW-0067">ATP-binding</keyword>
<reference evidence="12" key="2">
    <citation type="journal article" date="2024" name="Plant">
        <title>Genomic evolution and insights into agronomic trait innovations of Sesamum species.</title>
        <authorList>
            <person name="Miao H."/>
            <person name="Wang L."/>
            <person name="Qu L."/>
            <person name="Liu H."/>
            <person name="Sun Y."/>
            <person name="Le M."/>
            <person name="Wang Q."/>
            <person name="Wei S."/>
            <person name="Zheng Y."/>
            <person name="Lin W."/>
            <person name="Duan Y."/>
            <person name="Cao H."/>
            <person name="Xiong S."/>
            <person name="Wang X."/>
            <person name="Wei L."/>
            <person name="Li C."/>
            <person name="Ma Q."/>
            <person name="Ju M."/>
            <person name="Zhao R."/>
            <person name="Li G."/>
            <person name="Mu C."/>
            <person name="Tian Q."/>
            <person name="Mei H."/>
            <person name="Zhang T."/>
            <person name="Gao T."/>
            <person name="Zhang H."/>
        </authorList>
    </citation>
    <scope>NUCLEOTIDE SEQUENCE</scope>
    <source>
        <strain evidence="12">KEN8</strain>
    </source>
</reference>
<evidence type="ECO:0000256" key="9">
    <source>
        <dbReference type="ARBA" id="ARBA00023310"/>
    </source>
</evidence>
<keyword evidence="9" id="KW-0066">ATP synthesis</keyword>
<dbReference type="EMBL" id="JACGWM010001252">
    <property type="protein sequence ID" value="KAL0294097.1"/>
    <property type="molecule type" value="Genomic_DNA"/>
</dbReference>
<evidence type="ECO:0000256" key="8">
    <source>
        <dbReference type="ARBA" id="ARBA00023196"/>
    </source>
</evidence>
<keyword evidence="3" id="KW-0547">Nucleotide-binding</keyword>
<dbReference type="SUPFAM" id="SSF50615">
    <property type="entry name" value="N-terminal domain of alpha and beta subunits of F1 ATP synthase"/>
    <property type="match status" value="1"/>
</dbReference>
<name>A0AAW2JIP2_9LAMI</name>
<dbReference type="FunFam" id="2.40.30.20:FF:000001">
    <property type="entry name" value="ATP synthase subunit alpha"/>
    <property type="match status" value="1"/>
</dbReference>
<dbReference type="CDD" id="cd18116">
    <property type="entry name" value="ATP-synt_F1_alpha_N"/>
    <property type="match status" value="1"/>
</dbReference>
<dbReference type="Pfam" id="PF02874">
    <property type="entry name" value="ATP-synt_ab_N"/>
    <property type="match status" value="1"/>
</dbReference>
<evidence type="ECO:0000256" key="3">
    <source>
        <dbReference type="ARBA" id="ARBA00022741"/>
    </source>
</evidence>
<dbReference type="InterPro" id="IPR036121">
    <property type="entry name" value="ATPase_F1/V1/A1_a/bsu_N_sf"/>
</dbReference>
<dbReference type="InterPro" id="IPR005294">
    <property type="entry name" value="ATP_synth_F1_asu"/>
</dbReference>
<reference evidence="12" key="1">
    <citation type="submission" date="2020-06" db="EMBL/GenBank/DDBJ databases">
        <authorList>
            <person name="Li T."/>
            <person name="Hu X."/>
            <person name="Zhang T."/>
            <person name="Song X."/>
            <person name="Zhang H."/>
            <person name="Dai N."/>
            <person name="Sheng W."/>
            <person name="Hou X."/>
            <person name="Wei L."/>
        </authorList>
    </citation>
    <scope>NUCLEOTIDE SEQUENCE</scope>
    <source>
        <strain evidence="12">KEN8</strain>
        <tissue evidence="12">Leaf</tissue>
    </source>
</reference>
<dbReference type="Gene3D" id="2.40.30.20">
    <property type="match status" value="1"/>
</dbReference>
<keyword evidence="7" id="KW-0472">Membrane</keyword>